<dbReference type="AlphaFoldDB" id="A0A927N894"/>
<dbReference type="InterPro" id="IPR023198">
    <property type="entry name" value="PGP-like_dom2"/>
</dbReference>
<name>A0A927N894_9ACTN</name>
<dbReference type="GO" id="GO:0050308">
    <property type="term" value="F:sugar-phosphatase activity"/>
    <property type="evidence" value="ECO:0007669"/>
    <property type="project" value="UniProtKB-EC"/>
</dbReference>
<dbReference type="RefSeq" id="WP_337918170.1">
    <property type="nucleotide sequence ID" value="NZ_BAABJL010000018.1"/>
</dbReference>
<dbReference type="SFLD" id="SFLDG01129">
    <property type="entry name" value="C1.5:_HAD__Beta-PGM__Phosphata"/>
    <property type="match status" value="1"/>
</dbReference>
<keyword evidence="1" id="KW-0378">Hydrolase</keyword>
<accession>A0A927N894</accession>
<dbReference type="EC" id="3.1.3.23" evidence="1"/>
<gene>
    <name evidence="1" type="ORF">HEB94_007630</name>
</gene>
<proteinExistence type="predicted"/>
<dbReference type="SUPFAM" id="SSF56784">
    <property type="entry name" value="HAD-like"/>
    <property type="match status" value="1"/>
</dbReference>
<dbReference type="InterPro" id="IPR051806">
    <property type="entry name" value="HAD-like_SPP"/>
</dbReference>
<dbReference type="Gene3D" id="3.40.50.1000">
    <property type="entry name" value="HAD superfamily/HAD-like"/>
    <property type="match status" value="1"/>
</dbReference>
<dbReference type="Gene3D" id="1.10.150.240">
    <property type="entry name" value="Putative phosphatase, domain 2"/>
    <property type="match status" value="1"/>
</dbReference>
<evidence type="ECO:0000313" key="1">
    <source>
        <dbReference type="EMBL" id="MBE1610782.1"/>
    </source>
</evidence>
<dbReference type="SFLD" id="SFLDG01135">
    <property type="entry name" value="C1.5.6:_HAD__Beta-PGM__Phospha"/>
    <property type="match status" value="1"/>
</dbReference>
<comment type="caution">
    <text evidence="1">The sequence shown here is derived from an EMBL/GenBank/DDBJ whole genome shotgun (WGS) entry which is preliminary data.</text>
</comment>
<dbReference type="PANTHER" id="PTHR43481:SF4">
    <property type="entry name" value="GLYCEROL-1-PHOSPHATE PHOSPHOHYDROLASE 1-RELATED"/>
    <property type="match status" value="1"/>
</dbReference>
<dbReference type="Proteomes" id="UP000638648">
    <property type="component" value="Unassembled WGS sequence"/>
</dbReference>
<dbReference type="InterPro" id="IPR006439">
    <property type="entry name" value="HAD-SF_hydro_IA"/>
</dbReference>
<protein>
    <submittedName>
        <fullName evidence="1">Sugar-phosphatase</fullName>
        <ecNumber evidence="1">3.1.3.23</ecNumber>
    </submittedName>
</protein>
<evidence type="ECO:0000313" key="2">
    <source>
        <dbReference type="Proteomes" id="UP000638648"/>
    </source>
</evidence>
<reference evidence="1" key="1">
    <citation type="submission" date="2020-10" db="EMBL/GenBank/DDBJ databases">
        <title>Sequencing the genomes of 1000 actinobacteria strains.</title>
        <authorList>
            <person name="Klenk H.-P."/>
        </authorList>
    </citation>
    <scope>NUCLEOTIDE SEQUENCE</scope>
    <source>
        <strain evidence="1">DSM 45354</strain>
    </source>
</reference>
<dbReference type="PROSITE" id="PS01228">
    <property type="entry name" value="COF_1"/>
    <property type="match status" value="1"/>
</dbReference>
<sequence>MTDTSQADLRPEAATLLRADAVLLDLDGTLVNSTPALTRAWTRWVGEHGVTSEQFARVAGGHGLTASALIAALLPSDLPAERVAAAQQRISDLEVADVEDVTALPGVQAFLSALPAGRWAIVTSGNRAVATARIRAAGLPMPDTLVSADDVHRGKPDPEPFLLGAKLLGMAPERCLVIEDAPAGLAAAAAAGMRSIAVTTHHQPAELDADVVVEDLQNLRVEVDGDALTIGVAGAA</sequence>
<keyword evidence="2" id="KW-1185">Reference proteome</keyword>
<dbReference type="EMBL" id="JADBEM010000001">
    <property type="protein sequence ID" value="MBE1610782.1"/>
    <property type="molecule type" value="Genomic_DNA"/>
</dbReference>
<dbReference type="PANTHER" id="PTHR43481">
    <property type="entry name" value="FRUCTOSE-1-PHOSPHATE PHOSPHATASE"/>
    <property type="match status" value="1"/>
</dbReference>
<dbReference type="InterPro" id="IPR023214">
    <property type="entry name" value="HAD_sf"/>
</dbReference>
<dbReference type="SFLD" id="SFLDS00003">
    <property type="entry name" value="Haloacid_Dehalogenase"/>
    <property type="match status" value="1"/>
</dbReference>
<dbReference type="Pfam" id="PF00702">
    <property type="entry name" value="Hydrolase"/>
    <property type="match status" value="1"/>
</dbReference>
<dbReference type="InterPro" id="IPR036412">
    <property type="entry name" value="HAD-like_sf"/>
</dbReference>
<dbReference type="NCBIfam" id="TIGR01509">
    <property type="entry name" value="HAD-SF-IA-v3"/>
    <property type="match status" value="1"/>
</dbReference>
<organism evidence="1 2">
    <name type="scientific">Actinopolymorpha pittospori</name>
    <dbReference type="NCBI Taxonomy" id="648752"/>
    <lineage>
        <taxon>Bacteria</taxon>
        <taxon>Bacillati</taxon>
        <taxon>Actinomycetota</taxon>
        <taxon>Actinomycetes</taxon>
        <taxon>Propionibacteriales</taxon>
        <taxon>Actinopolymorphaceae</taxon>
        <taxon>Actinopolymorpha</taxon>
    </lineage>
</organism>